<name>A0A5C3LGS8_9AGAR</name>
<dbReference type="AlphaFoldDB" id="A0A5C3LGS8"/>
<evidence type="ECO:0000313" key="3">
    <source>
        <dbReference type="Proteomes" id="UP000308652"/>
    </source>
</evidence>
<reference evidence="2 3" key="1">
    <citation type="journal article" date="2019" name="Nat. Ecol. Evol.">
        <title>Megaphylogeny resolves global patterns of mushroom evolution.</title>
        <authorList>
            <person name="Varga T."/>
            <person name="Krizsan K."/>
            <person name="Foldi C."/>
            <person name="Dima B."/>
            <person name="Sanchez-Garcia M."/>
            <person name="Sanchez-Ramirez S."/>
            <person name="Szollosi G.J."/>
            <person name="Szarkandi J.G."/>
            <person name="Papp V."/>
            <person name="Albert L."/>
            <person name="Andreopoulos W."/>
            <person name="Angelini C."/>
            <person name="Antonin V."/>
            <person name="Barry K.W."/>
            <person name="Bougher N.L."/>
            <person name="Buchanan P."/>
            <person name="Buyck B."/>
            <person name="Bense V."/>
            <person name="Catcheside P."/>
            <person name="Chovatia M."/>
            <person name="Cooper J."/>
            <person name="Damon W."/>
            <person name="Desjardin D."/>
            <person name="Finy P."/>
            <person name="Geml J."/>
            <person name="Haridas S."/>
            <person name="Hughes K."/>
            <person name="Justo A."/>
            <person name="Karasinski D."/>
            <person name="Kautmanova I."/>
            <person name="Kiss B."/>
            <person name="Kocsube S."/>
            <person name="Kotiranta H."/>
            <person name="LaButti K.M."/>
            <person name="Lechner B.E."/>
            <person name="Liimatainen K."/>
            <person name="Lipzen A."/>
            <person name="Lukacs Z."/>
            <person name="Mihaltcheva S."/>
            <person name="Morgado L.N."/>
            <person name="Niskanen T."/>
            <person name="Noordeloos M.E."/>
            <person name="Ohm R.A."/>
            <person name="Ortiz-Santana B."/>
            <person name="Ovrebo C."/>
            <person name="Racz N."/>
            <person name="Riley R."/>
            <person name="Savchenko A."/>
            <person name="Shiryaev A."/>
            <person name="Soop K."/>
            <person name="Spirin V."/>
            <person name="Szebenyi C."/>
            <person name="Tomsovsky M."/>
            <person name="Tulloss R.E."/>
            <person name="Uehling J."/>
            <person name="Grigoriev I.V."/>
            <person name="Vagvolgyi C."/>
            <person name="Papp T."/>
            <person name="Martin F.M."/>
            <person name="Miettinen O."/>
            <person name="Hibbett D.S."/>
            <person name="Nagy L.G."/>
        </authorList>
    </citation>
    <scope>NUCLEOTIDE SEQUENCE [LARGE SCALE GENOMIC DNA]</scope>
    <source>
        <strain evidence="2 3">CBS 166.37</strain>
    </source>
</reference>
<feature type="region of interest" description="Disordered" evidence="1">
    <location>
        <begin position="219"/>
        <end position="238"/>
    </location>
</feature>
<proteinExistence type="predicted"/>
<dbReference type="Proteomes" id="UP000308652">
    <property type="component" value="Unassembled WGS sequence"/>
</dbReference>
<keyword evidence="3" id="KW-1185">Reference proteome</keyword>
<gene>
    <name evidence="2" type="ORF">BDQ12DRAFT_671565</name>
</gene>
<organism evidence="2 3">
    <name type="scientific">Crucibulum laeve</name>
    <dbReference type="NCBI Taxonomy" id="68775"/>
    <lineage>
        <taxon>Eukaryota</taxon>
        <taxon>Fungi</taxon>
        <taxon>Dikarya</taxon>
        <taxon>Basidiomycota</taxon>
        <taxon>Agaricomycotina</taxon>
        <taxon>Agaricomycetes</taxon>
        <taxon>Agaricomycetidae</taxon>
        <taxon>Agaricales</taxon>
        <taxon>Agaricineae</taxon>
        <taxon>Nidulariaceae</taxon>
        <taxon>Crucibulum</taxon>
    </lineage>
</organism>
<protein>
    <submittedName>
        <fullName evidence="2">Uncharacterized protein</fullName>
    </submittedName>
</protein>
<sequence length="238" mass="26978">MHHVGQQYAAEDMLYQCIHNWVASLELLEGRLCKCTGKTVGWAGYVNVWERQQPGQAMQMHGRDGKFGRLCECTGETAGWAGYANAQRETAGWAGYANAQGRWQVGQAMKMHRGDGRLGRLCKCTREMVGWAGYANAQERWWVGQAMQMHKRDNRLGGLCKCTRETAGWAGYANAWDRQQIGWAATIDATLLECRRVGHVNATYLLAWGVVEKKAGGDSEQEEWWWQKPEQTTRPYTK</sequence>
<dbReference type="EMBL" id="ML213704">
    <property type="protein sequence ID" value="TFK31825.1"/>
    <property type="molecule type" value="Genomic_DNA"/>
</dbReference>
<accession>A0A5C3LGS8</accession>
<evidence type="ECO:0000256" key="1">
    <source>
        <dbReference type="SAM" id="MobiDB-lite"/>
    </source>
</evidence>
<evidence type="ECO:0000313" key="2">
    <source>
        <dbReference type="EMBL" id="TFK31825.1"/>
    </source>
</evidence>